<dbReference type="InterPro" id="IPR002586">
    <property type="entry name" value="CobQ/CobB/MinD/ParA_Nub-bd_dom"/>
</dbReference>
<evidence type="ECO:0000256" key="6">
    <source>
        <dbReference type="ARBA" id="ARBA00025166"/>
    </source>
</evidence>
<evidence type="ECO:0000313" key="10">
    <source>
        <dbReference type="EMBL" id="NWE16512.1"/>
    </source>
</evidence>
<dbReference type="PANTHER" id="PTHR21343:SF1">
    <property type="entry name" value="COBYRIC ACID SYNTHASE"/>
    <property type="match status" value="1"/>
</dbReference>
<dbReference type="CDD" id="cd05389">
    <property type="entry name" value="CobQ_N"/>
    <property type="match status" value="1"/>
</dbReference>
<comment type="pathway">
    <text evidence="1 7">Cofactor biosynthesis; adenosylcobalamin biosynthesis.</text>
</comment>
<dbReference type="Pfam" id="PF07685">
    <property type="entry name" value="GATase_3"/>
    <property type="match status" value="1"/>
</dbReference>
<evidence type="ECO:0000256" key="3">
    <source>
        <dbReference type="ARBA" id="ARBA00019833"/>
    </source>
</evidence>
<keyword evidence="4 7" id="KW-0169">Cobalamin biosynthesis</keyword>
<feature type="domain" description="CobB/CobQ-like glutamine amidotransferase" evidence="9">
    <location>
        <begin position="250"/>
        <end position="433"/>
    </location>
</feature>
<dbReference type="AlphaFoldDB" id="A0A7Y8EKZ1"/>
<evidence type="ECO:0000259" key="9">
    <source>
        <dbReference type="Pfam" id="PF07685"/>
    </source>
</evidence>
<proteinExistence type="inferred from homology"/>
<dbReference type="InterPro" id="IPR029062">
    <property type="entry name" value="Class_I_gatase-like"/>
</dbReference>
<dbReference type="CDD" id="cd01750">
    <property type="entry name" value="GATase1_CobQ"/>
    <property type="match status" value="1"/>
</dbReference>
<evidence type="ECO:0000256" key="1">
    <source>
        <dbReference type="ARBA" id="ARBA00004953"/>
    </source>
</evidence>
<dbReference type="Gene3D" id="3.40.50.300">
    <property type="entry name" value="P-loop containing nucleotide triphosphate hydrolases"/>
    <property type="match status" value="1"/>
</dbReference>
<name>A0A7Y8EKZ1_9PSED</name>
<evidence type="ECO:0000259" key="8">
    <source>
        <dbReference type="Pfam" id="PF01656"/>
    </source>
</evidence>
<feature type="active site" description="Nucleophile" evidence="7">
    <location>
        <position position="329"/>
    </location>
</feature>
<dbReference type="EMBL" id="JACARG010000056">
    <property type="protein sequence ID" value="NWE16512.1"/>
    <property type="molecule type" value="Genomic_DNA"/>
</dbReference>
<comment type="caution">
    <text evidence="10">The sequence shown here is derived from an EMBL/GenBank/DDBJ whole genome shotgun (WGS) entry which is preliminary data.</text>
</comment>
<evidence type="ECO:0000313" key="13">
    <source>
        <dbReference type="Proteomes" id="UP000537188"/>
    </source>
</evidence>
<dbReference type="RefSeq" id="WP_177044810.1">
    <property type="nucleotide sequence ID" value="NZ_JACAOQ010000042.1"/>
</dbReference>
<dbReference type="GO" id="GO:0015420">
    <property type="term" value="F:ABC-type vitamin B12 transporter activity"/>
    <property type="evidence" value="ECO:0007669"/>
    <property type="project" value="UniProtKB-UniRule"/>
</dbReference>
<feature type="active site" evidence="7">
    <location>
        <position position="427"/>
    </location>
</feature>
<comment type="function">
    <text evidence="6 7">Catalyzes amidations at positions B, D, E, and G on adenosylcobyrinic A,C-diamide. NH(2) groups are provided by glutamine, and one molecule of ATP is hydrogenolyzed for each amidation.</text>
</comment>
<dbReference type="Gene3D" id="3.40.50.880">
    <property type="match status" value="1"/>
</dbReference>
<evidence type="ECO:0000313" key="12">
    <source>
        <dbReference type="Proteomes" id="UP000531950"/>
    </source>
</evidence>
<dbReference type="HAMAP" id="MF_00028">
    <property type="entry name" value="CobQ"/>
    <property type="match status" value="1"/>
</dbReference>
<dbReference type="Proteomes" id="UP000537188">
    <property type="component" value="Unassembled WGS sequence"/>
</dbReference>
<dbReference type="SUPFAM" id="SSF52540">
    <property type="entry name" value="P-loop containing nucleoside triphosphate hydrolases"/>
    <property type="match status" value="1"/>
</dbReference>
<dbReference type="NCBIfam" id="TIGR00313">
    <property type="entry name" value="cobQ"/>
    <property type="match status" value="1"/>
</dbReference>
<dbReference type="InterPro" id="IPR011698">
    <property type="entry name" value="GATase_3"/>
</dbReference>
<evidence type="ECO:0000313" key="11">
    <source>
        <dbReference type="EMBL" id="NWE76260.1"/>
    </source>
</evidence>
<dbReference type="UniPathway" id="UPA00148"/>
<protein>
    <recommendedName>
        <fullName evidence="3 7">Cobyric acid synthase</fullName>
    </recommendedName>
</protein>
<evidence type="ECO:0000256" key="7">
    <source>
        <dbReference type="HAMAP-Rule" id="MF_00028"/>
    </source>
</evidence>
<feature type="domain" description="CobQ/CobB/MinD/ParA nucleotide binding" evidence="8">
    <location>
        <begin position="4"/>
        <end position="230"/>
    </location>
</feature>
<organism evidence="10 12">
    <name type="scientific">Pseudomonas yamanorum</name>
    <dbReference type="NCBI Taxonomy" id="515393"/>
    <lineage>
        <taxon>Bacteria</taxon>
        <taxon>Pseudomonadati</taxon>
        <taxon>Pseudomonadota</taxon>
        <taxon>Gammaproteobacteria</taxon>
        <taxon>Pseudomonadales</taxon>
        <taxon>Pseudomonadaceae</taxon>
        <taxon>Pseudomonas</taxon>
    </lineage>
</organism>
<evidence type="ECO:0000256" key="5">
    <source>
        <dbReference type="ARBA" id="ARBA00022962"/>
    </source>
</evidence>
<dbReference type="InterPro" id="IPR047045">
    <property type="entry name" value="CobQ_N"/>
</dbReference>
<sequence>MSTLMVQGTTSDAGKSTLVTALCRWLVRQGIPVVPFKPQNMALNSAVTAEGGEIGRAQAVQAQAANLAPHTDMNPVLLKPNSDTGSQVIIHGRAVTTMNAVAYHDYKAIAMQAVLASHARLSAAYPVVMVEGAGSPAEINLRANDIANMGFAEAVDCPVLLIADINRGGVFAHLVGTLELLSPTEQARVKGFIINRFRGDIALLQPGLDWLEARTGKPVVGVLPYVMDLHLEAEDGIDQRQIDKAAQVLKVVVPVLPRISNHTDFDPLRLHPQVDLQFVGPGQAIPAADLIILPGSKSVRSDLAYLRANGWDTALARHLRYGGKVLGICGGLQMLGEQVHDPLGLEGPCGSSLGLGLLAFSTTLEEEKQLRNVRGRLLLEDAEVSGYEIHAGVTSGAGLLRAAVQLDDGRSDGAQSEDGQIFGTYLHGVFETPAACSALLRWAGLEDVQEVDYHGLRERDIERLADLVEQHLDTGLLLDLCGV</sequence>
<dbReference type="GO" id="GO:0009236">
    <property type="term" value="P:cobalamin biosynthetic process"/>
    <property type="evidence" value="ECO:0007669"/>
    <property type="project" value="UniProtKB-UniRule"/>
</dbReference>
<comment type="similarity">
    <text evidence="2 7">Belongs to the CobB/CobQ family. CobQ subfamily.</text>
</comment>
<evidence type="ECO:0000256" key="4">
    <source>
        <dbReference type="ARBA" id="ARBA00022573"/>
    </source>
</evidence>
<gene>
    <name evidence="7" type="primary">cobQ</name>
    <name evidence="10" type="ORF">HX822_26520</name>
    <name evidence="11" type="ORF">HX828_11890</name>
</gene>
<dbReference type="PROSITE" id="PS51274">
    <property type="entry name" value="GATASE_COBBQ"/>
    <property type="match status" value="1"/>
</dbReference>
<dbReference type="SUPFAM" id="SSF52317">
    <property type="entry name" value="Class I glutamine amidotransferase-like"/>
    <property type="match status" value="1"/>
</dbReference>
<dbReference type="InterPro" id="IPR027417">
    <property type="entry name" value="P-loop_NTPase"/>
</dbReference>
<keyword evidence="5 7" id="KW-0315">Glutamine amidotransferase</keyword>
<dbReference type="InterPro" id="IPR004459">
    <property type="entry name" value="CobQ_synth"/>
</dbReference>
<dbReference type="NCBIfam" id="NF001989">
    <property type="entry name" value="PRK00784.1"/>
    <property type="match status" value="1"/>
</dbReference>
<accession>A0A7Y8EKZ1</accession>
<dbReference type="EMBL" id="JACARF010000014">
    <property type="protein sequence ID" value="NWE76260.1"/>
    <property type="molecule type" value="Genomic_DNA"/>
</dbReference>
<dbReference type="Proteomes" id="UP000531950">
    <property type="component" value="Unassembled WGS sequence"/>
</dbReference>
<evidence type="ECO:0000256" key="2">
    <source>
        <dbReference type="ARBA" id="ARBA00006205"/>
    </source>
</evidence>
<dbReference type="Pfam" id="PF01656">
    <property type="entry name" value="CbiA"/>
    <property type="match status" value="1"/>
</dbReference>
<reference evidence="12 13" key="1">
    <citation type="submission" date="2020-04" db="EMBL/GenBank/DDBJ databases">
        <title>Molecular characterization of pseudomonads from Agaricus bisporus reveal novel blotch 2 pathogens in Western Europe.</title>
        <authorList>
            <person name="Taparia T."/>
            <person name="Krijger M."/>
            <person name="Haynes E."/>
            <person name="Elpinstone J.G."/>
            <person name="Noble R."/>
            <person name="Van Der Wolf J."/>
        </authorList>
    </citation>
    <scope>NUCLEOTIDE SEQUENCE [LARGE SCALE GENOMIC DNA]</scope>
    <source>
        <strain evidence="11 13">IPO3781</strain>
        <strain evidence="10 12">IPO3782</strain>
    </source>
</reference>
<dbReference type="InterPro" id="IPR033949">
    <property type="entry name" value="CobQ_GATase1"/>
</dbReference>
<dbReference type="PANTHER" id="PTHR21343">
    <property type="entry name" value="DETHIOBIOTIN SYNTHETASE"/>
    <property type="match status" value="1"/>
</dbReference>
<dbReference type="GO" id="GO:0003824">
    <property type="term" value="F:catalytic activity"/>
    <property type="evidence" value="ECO:0007669"/>
    <property type="project" value="InterPro"/>
</dbReference>